<dbReference type="RefSeq" id="WP_380034415.1">
    <property type="nucleotide sequence ID" value="NZ_JBHSHB010000022.1"/>
</dbReference>
<keyword evidence="4" id="KW-1185">Reference proteome</keyword>
<feature type="domain" description="Peptidase M20 dimerisation" evidence="2">
    <location>
        <begin position="212"/>
        <end position="293"/>
    </location>
</feature>
<evidence type="ECO:0000313" key="3">
    <source>
        <dbReference type="EMBL" id="MFC4690990.1"/>
    </source>
</evidence>
<dbReference type="Pfam" id="PF01546">
    <property type="entry name" value="Peptidase_M20"/>
    <property type="match status" value="1"/>
</dbReference>
<organism evidence="3 4">
    <name type="scientific">Dokdonia genika</name>
    <dbReference type="NCBI Taxonomy" id="308113"/>
    <lineage>
        <taxon>Bacteria</taxon>
        <taxon>Pseudomonadati</taxon>
        <taxon>Bacteroidota</taxon>
        <taxon>Flavobacteriia</taxon>
        <taxon>Flavobacteriales</taxon>
        <taxon>Flavobacteriaceae</taxon>
        <taxon>Dokdonia</taxon>
    </lineage>
</organism>
<dbReference type="PANTHER" id="PTHR43501">
    <property type="entry name" value="CYTOSOL NON-SPECIFIC DIPEPTIDASE"/>
    <property type="match status" value="1"/>
</dbReference>
<evidence type="ECO:0000313" key="4">
    <source>
        <dbReference type="Proteomes" id="UP001595878"/>
    </source>
</evidence>
<protein>
    <submittedName>
        <fullName evidence="3">Aminoacyl-histidine dipeptidase</fullName>
    </submittedName>
</protein>
<dbReference type="Proteomes" id="UP001595878">
    <property type="component" value="Unassembled WGS sequence"/>
</dbReference>
<dbReference type="NCBIfam" id="TIGR01893">
    <property type="entry name" value="aa-his-dipept"/>
    <property type="match status" value="1"/>
</dbReference>
<sequence length="487" mass="52784">MDNQEIRNLEPKALWNKFADLNAVPRPSKKEERVIAFMKDFGTKLGLETIEDEVGNVIIRKPATAGHEDKKMIVMQSHLDMVHQKNNDTEFDFDNQGIEMYVDGDWVRAKGTTLGADNGLGVATIMAVLESTTIEHPAIEALFTIDEETGMTGAMGLKGGILKGDILLNLDTEEDDEIGVGCAGGVDITATRTYTEEGLDDGLVGYEVKVAGLNGGHSGMDIIKGLGNANKMMNRLLYNAAENFEIRISSIDGGSLRNAIPRESVAVIAVDENQKAAFEADFTDMAAAIHGEYASLEKELELSIKQIDLDDNVMSLESQAQFLKAIYAAHNGVYRMSPDIADLVETSNNIARVIVKDGSIKIGCLTRSSVDSSKDDLANTLTATFELAGFDVALSGDYPGWAPNMDSAILKVLEAKYKEINNEAPHVAACHAGLECGILGQNYPEMDMISFGPTIKGAHSPDERASISSAQKYWDFVIKILKDIPVA</sequence>
<dbReference type="PANTHER" id="PTHR43501:SF1">
    <property type="entry name" value="CYTOSOL NON-SPECIFIC DIPEPTIDASE"/>
    <property type="match status" value="1"/>
</dbReference>
<dbReference type="PIRSF" id="PIRSF016599">
    <property type="entry name" value="Xaa-His_dipept"/>
    <property type="match status" value="1"/>
</dbReference>
<name>A0ABV9LD13_9FLAO</name>
<gene>
    <name evidence="3" type="ORF">ACFO5T_11165</name>
</gene>
<dbReference type="InterPro" id="IPR011650">
    <property type="entry name" value="Peptidase_M20_dimer"/>
</dbReference>
<accession>A0ABV9LD13</accession>
<keyword evidence="1" id="KW-0378">Hydrolase</keyword>
<dbReference type="InterPro" id="IPR001160">
    <property type="entry name" value="Peptidase_M20C"/>
</dbReference>
<dbReference type="CDD" id="cd03890">
    <property type="entry name" value="M20_pepD"/>
    <property type="match status" value="1"/>
</dbReference>
<dbReference type="PRINTS" id="PR00934">
    <property type="entry name" value="XHISDIPTASE"/>
</dbReference>
<proteinExistence type="predicted"/>
<evidence type="ECO:0000256" key="1">
    <source>
        <dbReference type="ARBA" id="ARBA00022801"/>
    </source>
</evidence>
<reference evidence="4" key="1">
    <citation type="journal article" date="2019" name="Int. J. Syst. Evol. Microbiol.">
        <title>The Global Catalogue of Microorganisms (GCM) 10K type strain sequencing project: providing services to taxonomists for standard genome sequencing and annotation.</title>
        <authorList>
            <consortium name="The Broad Institute Genomics Platform"/>
            <consortium name="The Broad Institute Genome Sequencing Center for Infectious Disease"/>
            <person name="Wu L."/>
            <person name="Ma J."/>
        </authorList>
    </citation>
    <scope>NUCLEOTIDE SEQUENCE [LARGE SCALE GENOMIC DNA]</scope>
    <source>
        <strain evidence="4">CGMCC 4.7427</strain>
    </source>
</reference>
<dbReference type="Gene3D" id="3.40.630.10">
    <property type="entry name" value="Zn peptidases"/>
    <property type="match status" value="2"/>
</dbReference>
<comment type="caution">
    <text evidence="3">The sequence shown here is derived from an EMBL/GenBank/DDBJ whole genome shotgun (WGS) entry which is preliminary data.</text>
</comment>
<dbReference type="Pfam" id="PF07687">
    <property type="entry name" value="M20_dimer"/>
    <property type="match status" value="1"/>
</dbReference>
<dbReference type="InterPro" id="IPR002933">
    <property type="entry name" value="Peptidase_M20"/>
</dbReference>
<evidence type="ECO:0000259" key="2">
    <source>
        <dbReference type="Pfam" id="PF07687"/>
    </source>
</evidence>
<dbReference type="EMBL" id="JBHSHB010000022">
    <property type="protein sequence ID" value="MFC4690990.1"/>
    <property type="molecule type" value="Genomic_DNA"/>
</dbReference>
<dbReference type="SUPFAM" id="SSF53187">
    <property type="entry name" value="Zn-dependent exopeptidases"/>
    <property type="match status" value="1"/>
</dbReference>